<organism evidence="2 3">
    <name type="scientific">Staphylotrichum longicolle</name>
    <dbReference type="NCBI Taxonomy" id="669026"/>
    <lineage>
        <taxon>Eukaryota</taxon>
        <taxon>Fungi</taxon>
        <taxon>Dikarya</taxon>
        <taxon>Ascomycota</taxon>
        <taxon>Pezizomycotina</taxon>
        <taxon>Sordariomycetes</taxon>
        <taxon>Sordariomycetidae</taxon>
        <taxon>Sordariales</taxon>
        <taxon>Chaetomiaceae</taxon>
        <taxon>Staphylotrichum</taxon>
    </lineage>
</organism>
<keyword evidence="3" id="KW-1185">Reference proteome</keyword>
<dbReference type="AlphaFoldDB" id="A0AAD4EPE9"/>
<comment type="caution">
    <text evidence="2">The sequence shown here is derived from an EMBL/GenBank/DDBJ whole genome shotgun (WGS) entry which is preliminary data.</text>
</comment>
<reference evidence="2" key="1">
    <citation type="submission" date="2023-02" db="EMBL/GenBank/DDBJ databases">
        <authorList>
            <person name="Palmer J.M."/>
        </authorList>
    </citation>
    <scope>NUCLEOTIDE SEQUENCE</scope>
    <source>
        <strain evidence="2">FW57</strain>
    </source>
</reference>
<feature type="chain" id="PRO_5042075226" evidence="1">
    <location>
        <begin position="24"/>
        <end position="371"/>
    </location>
</feature>
<dbReference type="EMBL" id="JAHCVI010000005">
    <property type="protein sequence ID" value="KAG7284815.1"/>
    <property type="molecule type" value="Genomic_DNA"/>
</dbReference>
<accession>A0AAD4EPE9</accession>
<evidence type="ECO:0000313" key="2">
    <source>
        <dbReference type="EMBL" id="KAG7284815.1"/>
    </source>
</evidence>
<dbReference type="Proteomes" id="UP001197093">
    <property type="component" value="Unassembled WGS sequence"/>
</dbReference>
<name>A0AAD4EPE9_9PEZI</name>
<feature type="signal peptide" evidence="1">
    <location>
        <begin position="1"/>
        <end position="23"/>
    </location>
</feature>
<protein>
    <submittedName>
        <fullName evidence="2">Uncharacterized protein</fullName>
    </submittedName>
</protein>
<dbReference type="InterPro" id="IPR005197">
    <property type="entry name" value="Glyco_hydro_71"/>
</dbReference>
<sequence>MAPLHHLFSALCLAILFAGTANAAVQGVFAHYMARGMSSLDQALADVTEAQALGLDAFALNVQHPDAQWTLDSHLPRRLPRHPAHWPAFLASLPVPVYFIPNFDDHPSLQESPALAPDSPLLTSTSTSAAYLDGLMGWETAWPQPGTPLLPSTAHADALTLAAARAASKTYMFPVSAFQSKHHRSWGNWLRRGGLTLARRMEDALLLQPDFVQLLSWNDAGEGHYLGNVWPEAVGREEWEALVDGWGHKGWQAVLRPWIRALKVWVDRLGLGKPTGWEEVEDAVNVVAVLGSGQAEARIRVWSGGVVRAEFEGKIGMNVHQVAVEKGEQVVQLVAADGRVIGEGRGSKGITDRIEDIGGICNYNYQVVEIV</sequence>
<evidence type="ECO:0000256" key="1">
    <source>
        <dbReference type="SAM" id="SignalP"/>
    </source>
</evidence>
<keyword evidence="1" id="KW-0732">Signal</keyword>
<dbReference type="GO" id="GO:0051118">
    <property type="term" value="F:glucan endo-1,3-alpha-glucosidase activity"/>
    <property type="evidence" value="ECO:0007669"/>
    <property type="project" value="InterPro"/>
</dbReference>
<evidence type="ECO:0000313" key="3">
    <source>
        <dbReference type="Proteomes" id="UP001197093"/>
    </source>
</evidence>
<dbReference type="Pfam" id="PF03659">
    <property type="entry name" value="Glyco_hydro_71"/>
    <property type="match status" value="1"/>
</dbReference>
<gene>
    <name evidence="2" type="ORF">NEMBOFW57_009430</name>
</gene>
<proteinExistence type="predicted"/>
<dbReference type="Gene3D" id="3.20.20.80">
    <property type="entry name" value="Glycosidases"/>
    <property type="match status" value="1"/>
</dbReference>